<dbReference type="InterPro" id="IPR008676">
    <property type="entry name" value="MRG"/>
</dbReference>
<keyword evidence="4" id="KW-0804">Transcription</keyword>
<keyword evidence="5" id="KW-0539">Nucleus</keyword>
<evidence type="ECO:0000256" key="1">
    <source>
        <dbReference type="ARBA" id="ARBA00004123"/>
    </source>
</evidence>
<dbReference type="Gene3D" id="2.30.30.140">
    <property type="match status" value="1"/>
</dbReference>
<feature type="compositionally biased region" description="Acidic residues" evidence="6">
    <location>
        <begin position="13"/>
        <end position="22"/>
    </location>
</feature>
<proteinExistence type="predicted"/>
<accession>A0A7S2XKG5</accession>
<dbReference type="Pfam" id="PF05712">
    <property type="entry name" value="MRG"/>
    <property type="match status" value="1"/>
</dbReference>
<feature type="compositionally biased region" description="Low complexity" evidence="6">
    <location>
        <begin position="1"/>
        <end position="12"/>
    </location>
</feature>
<gene>
    <name evidence="9" type="ORF">ASEP1449_LOCUS3327</name>
</gene>
<dbReference type="Gene3D" id="1.10.274.30">
    <property type="entry name" value="MRG domain"/>
    <property type="match status" value="1"/>
</dbReference>
<evidence type="ECO:0000259" key="7">
    <source>
        <dbReference type="Pfam" id="PF05712"/>
    </source>
</evidence>
<evidence type="ECO:0000256" key="5">
    <source>
        <dbReference type="ARBA" id="ARBA00023242"/>
    </source>
</evidence>
<feature type="domain" description="MSL3 chromodomain-like" evidence="8">
    <location>
        <begin position="40"/>
        <end position="94"/>
    </location>
</feature>
<dbReference type="GO" id="GO:0006325">
    <property type="term" value="P:chromatin organization"/>
    <property type="evidence" value="ECO:0007669"/>
    <property type="project" value="UniProtKB-KW"/>
</dbReference>
<dbReference type="SUPFAM" id="SSF54160">
    <property type="entry name" value="Chromo domain-like"/>
    <property type="match status" value="1"/>
</dbReference>
<evidence type="ECO:0000256" key="4">
    <source>
        <dbReference type="ARBA" id="ARBA00023163"/>
    </source>
</evidence>
<feature type="region of interest" description="Disordered" evidence="6">
    <location>
        <begin position="356"/>
        <end position="378"/>
    </location>
</feature>
<dbReference type="GO" id="GO:0005634">
    <property type="term" value="C:nucleus"/>
    <property type="evidence" value="ECO:0007669"/>
    <property type="project" value="UniProtKB-SubCell"/>
</dbReference>
<dbReference type="PANTHER" id="PTHR10880">
    <property type="entry name" value="MORTALITY FACTOR 4-LIKE PROTEIN"/>
    <property type="match status" value="1"/>
</dbReference>
<dbReference type="EMBL" id="HBHQ01004990">
    <property type="protein sequence ID" value="CAD9811502.1"/>
    <property type="molecule type" value="Transcribed_RNA"/>
</dbReference>
<dbReference type="Pfam" id="PF22732">
    <property type="entry name" value="MSL3_chromo-like"/>
    <property type="match status" value="1"/>
</dbReference>
<comment type="subcellular location">
    <subcellularLocation>
        <location evidence="1">Nucleus</location>
    </subcellularLocation>
</comment>
<feature type="region of interest" description="Disordered" evidence="6">
    <location>
        <begin position="213"/>
        <end position="240"/>
    </location>
</feature>
<evidence type="ECO:0000256" key="2">
    <source>
        <dbReference type="ARBA" id="ARBA00022853"/>
    </source>
</evidence>
<sequence length="378" mass="43673">MDSNADEQVASSESDEDEDLDFAEPRYQIGQKIYARDGKSGIYESVVKKVESRPGVEGWSYRYWVHYLGWNSRWDRWIAQEDLLDDTDENRALSLKASEEQRQISSTKKRKREETLEKKRQKKKDSSLLVAISKTTSRNILSLEDYCQIPFTLKTIMLDDRSALSSESDHLISEDDLLPWQPNRLVHSLPAAVTIQMVLDKFVKRTKKDAAAKVTITPNMKSTKQKTENESDKEDEDEEARMAAARRIVKTAEKDAQEFVGILANLFNEALPVLLLYHEERYQHLSIVNETMRDHEPVDFYGCEHFLRLFVRLPILWNAVLGGSTIEVQQFGEQIASLLVFLQKHHNSCFRAQYRPPTRNEMTPSEKVTQDNLNELGS</sequence>
<dbReference type="GO" id="GO:0006355">
    <property type="term" value="P:regulation of DNA-templated transcription"/>
    <property type="evidence" value="ECO:0007669"/>
    <property type="project" value="InterPro"/>
</dbReference>
<feature type="compositionally biased region" description="Polar residues" evidence="6">
    <location>
        <begin position="360"/>
        <end position="378"/>
    </location>
</feature>
<evidence type="ECO:0000259" key="8">
    <source>
        <dbReference type="Pfam" id="PF22732"/>
    </source>
</evidence>
<keyword evidence="2" id="KW-0156">Chromatin regulator</keyword>
<dbReference type="InterPro" id="IPR016197">
    <property type="entry name" value="Chromo-like_dom_sf"/>
</dbReference>
<feature type="domain" description="MRG" evidence="7">
    <location>
        <begin position="182"/>
        <end position="354"/>
    </location>
</feature>
<dbReference type="AlphaFoldDB" id="A0A7S2XKG5"/>
<name>A0A7S2XKG5_9STRA</name>
<reference evidence="9" key="1">
    <citation type="submission" date="2021-01" db="EMBL/GenBank/DDBJ databases">
        <authorList>
            <person name="Corre E."/>
            <person name="Pelletier E."/>
            <person name="Niang G."/>
            <person name="Scheremetjew M."/>
            <person name="Finn R."/>
            <person name="Kale V."/>
            <person name="Holt S."/>
            <person name="Cochrane G."/>
            <person name="Meng A."/>
            <person name="Brown T."/>
            <person name="Cohen L."/>
        </authorList>
    </citation>
    <scope>NUCLEOTIDE SEQUENCE</scope>
    <source>
        <strain evidence="9">CCMP2084</strain>
    </source>
</reference>
<dbReference type="InterPro" id="IPR026541">
    <property type="entry name" value="MRG_dom"/>
</dbReference>
<dbReference type="GO" id="GO:0000123">
    <property type="term" value="C:histone acetyltransferase complex"/>
    <property type="evidence" value="ECO:0007669"/>
    <property type="project" value="TreeGrafter"/>
</dbReference>
<dbReference type="PANTHER" id="PTHR10880:SF15">
    <property type="entry name" value="MSL COMPLEX SUBUNIT 3"/>
    <property type="match status" value="1"/>
</dbReference>
<feature type="region of interest" description="Disordered" evidence="6">
    <location>
        <begin position="1"/>
        <end position="23"/>
    </location>
</feature>
<keyword evidence="3" id="KW-0805">Transcription regulation</keyword>
<dbReference type="InterPro" id="IPR038217">
    <property type="entry name" value="MRG_C_sf"/>
</dbReference>
<feature type="region of interest" description="Disordered" evidence="6">
    <location>
        <begin position="96"/>
        <end position="120"/>
    </location>
</feature>
<evidence type="ECO:0000313" key="9">
    <source>
        <dbReference type="EMBL" id="CAD9811502.1"/>
    </source>
</evidence>
<evidence type="ECO:0000256" key="6">
    <source>
        <dbReference type="SAM" id="MobiDB-lite"/>
    </source>
</evidence>
<protein>
    <recommendedName>
        <fullName evidence="10">MRG domain-containing protein</fullName>
    </recommendedName>
</protein>
<evidence type="ECO:0000256" key="3">
    <source>
        <dbReference type="ARBA" id="ARBA00023015"/>
    </source>
</evidence>
<dbReference type="InterPro" id="IPR053820">
    <property type="entry name" value="MSL3_chromo-like"/>
</dbReference>
<dbReference type="PROSITE" id="PS51640">
    <property type="entry name" value="MRG"/>
    <property type="match status" value="1"/>
</dbReference>
<evidence type="ECO:0008006" key="10">
    <source>
        <dbReference type="Google" id="ProtNLM"/>
    </source>
</evidence>
<organism evidence="9">
    <name type="scientific">Attheya septentrionalis</name>
    <dbReference type="NCBI Taxonomy" id="420275"/>
    <lineage>
        <taxon>Eukaryota</taxon>
        <taxon>Sar</taxon>
        <taxon>Stramenopiles</taxon>
        <taxon>Ochrophyta</taxon>
        <taxon>Bacillariophyta</taxon>
        <taxon>Coscinodiscophyceae</taxon>
        <taxon>Chaetocerotophycidae</taxon>
        <taxon>Chaetocerotales</taxon>
        <taxon>Attheyaceae</taxon>
        <taxon>Attheya</taxon>
    </lineage>
</organism>